<dbReference type="GO" id="GO:0004016">
    <property type="term" value="F:adenylate cyclase activity"/>
    <property type="evidence" value="ECO:0007669"/>
    <property type="project" value="UniProtKB-EC"/>
</dbReference>
<keyword evidence="11" id="KW-0460">Magnesium</keyword>
<gene>
    <name evidence="22" type="ORF">LMXM_17_0235</name>
</gene>
<feature type="transmembrane region" description="Helical" evidence="20">
    <location>
        <begin position="34"/>
        <end position="56"/>
    </location>
</feature>
<sequence>MYADTTHPRRACWCGAGGVAGCVKQRHAYRCSRLLAGTLLIVGALTLAVSTAPTAWAEGAHISSDEPVYLLNAMYSLSDYSANHAKALWLGIDSALHAASYTAAGGRPIRIIEPDPKVDLSDIVAVVKKALKDYPSLLGVIGPYSDTYLGALMSSPEIQSSGLMFLGPFTGSSALRVWNENLYFTRAEPRLEIMAMVKHIANTFRARRTAFMYLTGEWFGSFEHEHIVEVMTSLSLDPPAVYSVPYSPKKTGFDKDAFDAMADTHPQVIILWGIPGEQVAGLLQAVLTDPRTSSAYIMTCFALQQMTFQVYYDLAMAGKLTPVDGQIISSATSFPLTEPASIHLKVFRAQMGEYMVKTDRVDASLWADEAKAVRQYGPWVREAPPSDSDAYVNNFFNEHPCVTQLMIAGWISGSLIAQTVEEESWIADRTAYRKYIFAQQRYIIGEDFVLGDYGGPCSLIAEFLGAVCYCNQGGYTAVLSRLDEAVWTIIDRSGVSFTGKSCYSDGAALPRPLNFLTLVYVDYPDLMNAARSFHRAVNAFIEYNEFMERQVTFGSLVVTERSAQPLLESRLEEDVVHMLSGTLVRGVNVGEYLVPSPLYPRPHLVEPLRNYVYLMPTLEQQMFVLYAKLSVVRGVTSIDSTVHVIMHGYPSDELANITAVLYKSAATLNYKNPIVTAVPSTETVGSALVRRRINFVLAVTAADVADIVDFLVEEESSIVVIVFDDLVIQYPTLVTALKSKPASVQARVITFSNLPLWSDTSESAHAAYPLLLSFHGAMEDPVNYTPGALRDIVTGVFMLQVLSNTAKANSSALKETIYSTHVVAASGLSFGRFQWGCTTTPTESLCVHQNYGAQGIVMLSVQRMLDPTVPMLSSPMTPTMEYSPRLGSHALTPAQRAGVIAGCVVGGVVLITTCTLILYCCIDSRDNDAAPKDGDEPVTLVFTDIESSTALWAALPQLMTEAIAAHHRVIRQLVKKYGCYEVKTIGDSFMIACKSAHSAVSLACEIQTKLLRHDWGTAALDSAYREFELARVDTLDDYVPPTAQLSEEEYAALWCGLRVRVGIHTGLADIRYDEVTKGYDYYGDTPNMAARTEAVANGGQVIATEAAWWALSNDERAGIAHTAMGPQGLRGVPFAVEMFQLNAVSGRRHAALRTEIEAIVPDETATETASSAAGALLSSVGTMNGPAAGVAFVLVSCFAPYPVAQRVRELQPLLSKWGVGAPPRSCAVSEEDYCQGLVNRLAVRITTVLQARQQMRNNEAGVSGDIQNFISSGLLNPFLGEGSFVADGARARHSGLTAVPPSAEPSAMRESRLWRRPVSGGFLPLATLVGKDHCSLSFAGFHDEVVPFTAQASRRPSEAHNSRSASVSCEVVVVRMPMKLGCRRRPSLLEPLAEDVTDEA</sequence>
<dbReference type="GO" id="GO:0006171">
    <property type="term" value="P:cAMP biosynthetic process"/>
    <property type="evidence" value="ECO:0007669"/>
    <property type="project" value="UniProtKB-KW"/>
</dbReference>
<evidence type="ECO:0000256" key="19">
    <source>
        <dbReference type="ARBA" id="ARBA00032637"/>
    </source>
</evidence>
<dbReference type="Pfam" id="PF00211">
    <property type="entry name" value="Guanylate_cyc"/>
    <property type="match status" value="1"/>
</dbReference>
<comment type="subcellular location">
    <subcellularLocation>
        <location evidence="4">Membrane</location>
        <topology evidence="4">Multi-pass membrane protein</topology>
    </subcellularLocation>
</comment>
<evidence type="ECO:0000256" key="4">
    <source>
        <dbReference type="ARBA" id="ARBA00004141"/>
    </source>
</evidence>
<keyword evidence="12 20" id="KW-1133">Transmembrane helix</keyword>
<keyword evidence="13" id="KW-0115">cAMP biosynthesis</keyword>
<evidence type="ECO:0000256" key="8">
    <source>
        <dbReference type="ARBA" id="ARBA00022723"/>
    </source>
</evidence>
<name>E9AQY2_LEIMU</name>
<evidence type="ECO:0000256" key="14">
    <source>
        <dbReference type="ARBA" id="ARBA00023136"/>
    </source>
</evidence>
<evidence type="ECO:0000256" key="5">
    <source>
        <dbReference type="ARBA" id="ARBA00005381"/>
    </source>
</evidence>
<evidence type="ECO:0000313" key="22">
    <source>
        <dbReference type="EMBL" id="CBZ25369.1"/>
    </source>
</evidence>
<dbReference type="InterPro" id="IPR057399">
    <property type="entry name" value="GRESAG4.1/3_peripasmic_1"/>
</dbReference>
<evidence type="ECO:0000256" key="13">
    <source>
        <dbReference type="ARBA" id="ARBA00022998"/>
    </source>
</evidence>
<reference evidence="22 23" key="1">
    <citation type="journal article" date="2011" name="Genome Res.">
        <title>Chromosome and gene copy number variation allow major structural change between species and strains of Leishmania.</title>
        <authorList>
            <person name="Rogers M.B."/>
            <person name="Hilley J.D."/>
            <person name="Dickens N.J."/>
            <person name="Wilkes J."/>
            <person name="Bates P.A."/>
            <person name="Depledge D.P."/>
            <person name="Harris D."/>
            <person name="Her Y."/>
            <person name="Herzyk P."/>
            <person name="Imamura H."/>
            <person name="Otto T.D."/>
            <person name="Sanders M."/>
            <person name="Seeger K."/>
            <person name="Dujardin J.C."/>
            <person name="Berriman M."/>
            <person name="Smith D.F."/>
            <person name="Hertz-Fowler C."/>
            <person name="Mottram J.C."/>
        </authorList>
    </citation>
    <scope>NUCLEOTIDE SEQUENCE [LARGE SCALE GENOMIC DNA]</scope>
    <source>
        <strain evidence="22 23">MHOM/GT/2001/U1103</strain>
    </source>
</reference>
<dbReference type="PhylomeDB" id="E9AQY2"/>
<dbReference type="GeneID" id="13450629"/>
<evidence type="ECO:0000256" key="9">
    <source>
        <dbReference type="ARBA" id="ARBA00022741"/>
    </source>
</evidence>
<keyword evidence="7 20" id="KW-0812">Transmembrane</keyword>
<dbReference type="RefSeq" id="XP_003873875.1">
    <property type="nucleotide sequence ID" value="XM_003873826.1"/>
</dbReference>
<evidence type="ECO:0000256" key="7">
    <source>
        <dbReference type="ARBA" id="ARBA00022692"/>
    </source>
</evidence>
<evidence type="ECO:0000256" key="15">
    <source>
        <dbReference type="ARBA" id="ARBA00023170"/>
    </source>
</evidence>
<keyword evidence="15 22" id="KW-0675">Receptor</keyword>
<dbReference type="InterPro" id="IPR050697">
    <property type="entry name" value="Adenylyl/Guanylyl_Cyclase_3/4"/>
</dbReference>
<keyword evidence="23" id="KW-1185">Reference proteome</keyword>
<dbReference type="GO" id="GO:0046872">
    <property type="term" value="F:metal ion binding"/>
    <property type="evidence" value="ECO:0007669"/>
    <property type="project" value="UniProtKB-KW"/>
</dbReference>
<dbReference type="CDD" id="cd07556">
    <property type="entry name" value="Nucleotidyl_cyc_III"/>
    <property type="match status" value="1"/>
</dbReference>
<dbReference type="Gene3D" id="3.40.50.2300">
    <property type="match status" value="1"/>
</dbReference>
<dbReference type="GO" id="GO:0035556">
    <property type="term" value="P:intracellular signal transduction"/>
    <property type="evidence" value="ECO:0007669"/>
    <property type="project" value="InterPro"/>
</dbReference>
<comment type="cofactor">
    <cofactor evidence="2">
        <name>Mg(2+)</name>
        <dbReference type="ChEBI" id="CHEBI:18420"/>
    </cofactor>
</comment>
<dbReference type="OrthoDB" id="262653at2759"/>
<evidence type="ECO:0000256" key="20">
    <source>
        <dbReference type="SAM" id="Phobius"/>
    </source>
</evidence>
<comment type="similarity">
    <text evidence="5">Belongs to the adenylyl cyclase class-3 family.</text>
</comment>
<evidence type="ECO:0000256" key="2">
    <source>
        <dbReference type="ARBA" id="ARBA00001946"/>
    </source>
</evidence>
<dbReference type="KEGG" id="lmi:LMXM_17_0235"/>
<proteinExistence type="inferred from homology"/>
<dbReference type="SMART" id="SM00044">
    <property type="entry name" value="CYCc"/>
    <property type="match status" value="1"/>
</dbReference>
<dbReference type="GO" id="GO:0016020">
    <property type="term" value="C:membrane"/>
    <property type="evidence" value="ECO:0007669"/>
    <property type="project" value="UniProtKB-SubCell"/>
</dbReference>
<dbReference type="InterPro" id="IPR057398">
    <property type="entry name" value="GRESAG4.1/3_peripasmic_2"/>
</dbReference>
<evidence type="ECO:0000256" key="16">
    <source>
        <dbReference type="ARBA" id="ARBA00023180"/>
    </source>
</evidence>
<keyword evidence="17" id="KW-0456">Lyase</keyword>
<dbReference type="EMBL" id="FR799570">
    <property type="protein sequence ID" value="CBZ25369.1"/>
    <property type="molecule type" value="Genomic_DNA"/>
</dbReference>
<feature type="domain" description="Guanylate cyclase" evidence="21">
    <location>
        <begin position="939"/>
        <end position="1093"/>
    </location>
</feature>
<evidence type="ECO:0000256" key="17">
    <source>
        <dbReference type="ARBA" id="ARBA00023239"/>
    </source>
</evidence>
<dbReference type="InterPro" id="IPR028082">
    <property type="entry name" value="Peripla_BP_I"/>
</dbReference>
<dbReference type="OMA" id="TTSAYIM"/>
<dbReference type="SUPFAM" id="SSF53822">
    <property type="entry name" value="Periplasmic binding protein-like I"/>
    <property type="match status" value="1"/>
</dbReference>
<organism evidence="22 23">
    <name type="scientific">Leishmania mexicana (strain MHOM/GT/2001/U1103)</name>
    <dbReference type="NCBI Taxonomy" id="929439"/>
    <lineage>
        <taxon>Eukaryota</taxon>
        <taxon>Discoba</taxon>
        <taxon>Euglenozoa</taxon>
        <taxon>Kinetoplastea</taxon>
        <taxon>Metakinetoplastina</taxon>
        <taxon>Trypanosomatida</taxon>
        <taxon>Trypanosomatidae</taxon>
        <taxon>Leishmaniinae</taxon>
        <taxon>Leishmania</taxon>
    </lineage>
</organism>
<evidence type="ECO:0000259" key="21">
    <source>
        <dbReference type="PROSITE" id="PS50125"/>
    </source>
</evidence>
<dbReference type="EC" id="4.6.1.1" evidence="6"/>
<dbReference type="PANTHER" id="PTHR43081">
    <property type="entry name" value="ADENYLATE CYCLASE, TERMINAL-DIFFERENTIATION SPECIFIC-RELATED"/>
    <property type="match status" value="1"/>
</dbReference>
<protein>
    <recommendedName>
        <fullName evidence="6">adenylate cyclase</fullName>
        <ecNumber evidence="6">4.6.1.1</ecNumber>
    </recommendedName>
    <alternativeName>
        <fullName evidence="18">ATP pyrophosphate-lyase</fullName>
    </alternativeName>
    <alternativeName>
        <fullName evidence="19">Adenylyl cyclase</fullName>
    </alternativeName>
</protein>
<comment type="catalytic activity">
    <reaction evidence="1">
        <text>ATP = 3',5'-cyclic AMP + diphosphate</text>
        <dbReference type="Rhea" id="RHEA:15389"/>
        <dbReference type="ChEBI" id="CHEBI:30616"/>
        <dbReference type="ChEBI" id="CHEBI:33019"/>
        <dbReference type="ChEBI" id="CHEBI:58165"/>
        <dbReference type="EC" id="4.6.1.1"/>
    </reaction>
</comment>
<dbReference type="Proteomes" id="UP000007259">
    <property type="component" value="Chromosome 17"/>
</dbReference>
<evidence type="ECO:0000313" key="23">
    <source>
        <dbReference type="Proteomes" id="UP000007259"/>
    </source>
</evidence>
<dbReference type="Gene3D" id="3.30.70.1230">
    <property type="entry name" value="Nucleotide cyclase"/>
    <property type="match status" value="1"/>
</dbReference>
<evidence type="ECO:0000256" key="10">
    <source>
        <dbReference type="ARBA" id="ARBA00022840"/>
    </source>
</evidence>
<keyword evidence="9" id="KW-0547">Nucleotide-binding</keyword>
<evidence type="ECO:0000256" key="11">
    <source>
        <dbReference type="ARBA" id="ARBA00022842"/>
    </source>
</evidence>
<comment type="function">
    <text evidence="3">Could act as a receptor for an unknown ligand.</text>
</comment>
<dbReference type="SUPFAM" id="SSF55073">
    <property type="entry name" value="Nucleotide cyclase"/>
    <property type="match status" value="1"/>
</dbReference>
<dbReference type="InterPro" id="IPR001054">
    <property type="entry name" value="A/G_cyclase"/>
</dbReference>
<evidence type="ECO:0000256" key="12">
    <source>
        <dbReference type="ARBA" id="ARBA00022989"/>
    </source>
</evidence>
<dbReference type="Pfam" id="PF25495">
    <property type="entry name" value="Peripla_BP_A-cyclase_1"/>
    <property type="match status" value="1"/>
</dbReference>
<dbReference type="PANTHER" id="PTHR43081:SF1">
    <property type="entry name" value="ADENYLATE CYCLASE, TERMINAL-DIFFERENTIATION SPECIFIC"/>
    <property type="match status" value="1"/>
</dbReference>
<dbReference type="InterPro" id="IPR029787">
    <property type="entry name" value="Nucleotide_cyclase"/>
</dbReference>
<dbReference type="GO" id="GO:0005524">
    <property type="term" value="F:ATP binding"/>
    <property type="evidence" value="ECO:0007669"/>
    <property type="project" value="UniProtKB-KW"/>
</dbReference>
<keyword evidence="16" id="KW-0325">Glycoprotein</keyword>
<keyword evidence="8" id="KW-0479">Metal-binding</keyword>
<dbReference type="PROSITE" id="PS50125">
    <property type="entry name" value="GUANYLATE_CYCLASE_2"/>
    <property type="match status" value="1"/>
</dbReference>
<evidence type="ECO:0000256" key="6">
    <source>
        <dbReference type="ARBA" id="ARBA00012201"/>
    </source>
</evidence>
<evidence type="ECO:0000256" key="18">
    <source>
        <dbReference type="ARBA" id="ARBA00032597"/>
    </source>
</evidence>
<evidence type="ECO:0000256" key="3">
    <source>
        <dbReference type="ARBA" id="ARBA00002708"/>
    </source>
</evidence>
<keyword evidence="14 20" id="KW-0472">Membrane</keyword>
<dbReference type="VEuPathDB" id="TriTrypDB:LmxM.17.0235"/>
<accession>E9AQY2</accession>
<keyword evidence="10" id="KW-0067">ATP-binding</keyword>
<evidence type="ECO:0000256" key="1">
    <source>
        <dbReference type="ARBA" id="ARBA00001593"/>
    </source>
</evidence>
<dbReference type="FunFam" id="3.30.70.1230:FF:000022">
    <property type="entry name" value="Receptor-type adenylate cyclase GRESAG 4, putative"/>
    <property type="match status" value="1"/>
</dbReference>
<dbReference type="Pfam" id="PF25493">
    <property type="entry name" value="Peripla_BP_A-cyclase"/>
    <property type="match status" value="1"/>
</dbReference>